<evidence type="ECO:0000256" key="4">
    <source>
        <dbReference type="SAM" id="MobiDB-lite"/>
    </source>
</evidence>
<dbReference type="CDD" id="cd00475">
    <property type="entry name" value="Cis_IPPS"/>
    <property type="match status" value="1"/>
</dbReference>
<comment type="similarity">
    <text evidence="3">Belongs to the UPP synthase family.</text>
</comment>
<dbReference type="NCBIfam" id="TIGR00055">
    <property type="entry name" value="uppS"/>
    <property type="match status" value="1"/>
</dbReference>
<proteinExistence type="inferred from homology"/>
<evidence type="ECO:0000313" key="5">
    <source>
        <dbReference type="EMBL" id="KAK9153516.1"/>
    </source>
</evidence>
<reference evidence="5 6" key="1">
    <citation type="submission" date="2024-01" db="EMBL/GenBank/DDBJ databases">
        <title>Genome assemblies of Stephania.</title>
        <authorList>
            <person name="Yang L."/>
        </authorList>
    </citation>
    <scope>NUCLEOTIDE SEQUENCE [LARGE SCALE GENOMIC DNA]</scope>
    <source>
        <strain evidence="5">QJT</strain>
        <tissue evidence="5">Leaf</tissue>
    </source>
</reference>
<organism evidence="5 6">
    <name type="scientific">Stephania japonica</name>
    <dbReference type="NCBI Taxonomy" id="461633"/>
    <lineage>
        <taxon>Eukaryota</taxon>
        <taxon>Viridiplantae</taxon>
        <taxon>Streptophyta</taxon>
        <taxon>Embryophyta</taxon>
        <taxon>Tracheophyta</taxon>
        <taxon>Spermatophyta</taxon>
        <taxon>Magnoliopsida</taxon>
        <taxon>Ranunculales</taxon>
        <taxon>Menispermaceae</taxon>
        <taxon>Menispermoideae</taxon>
        <taxon>Cissampelideae</taxon>
        <taxon>Stephania</taxon>
    </lineage>
</organism>
<dbReference type="GO" id="GO:0009570">
    <property type="term" value="C:chloroplast stroma"/>
    <property type="evidence" value="ECO:0007669"/>
    <property type="project" value="TreeGrafter"/>
</dbReference>
<dbReference type="PANTHER" id="PTHR10291">
    <property type="entry name" value="DEHYDRODOLICHYL DIPHOSPHATE SYNTHASE FAMILY MEMBER"/>
    <property type="match status" value="1"/>
</dbReference>
<dbReference type="GO" id="GO:0009409">
    <property type="term" value="P:response to cold"/>
    <property type="evidence" value="ECO:0007669"/>
    <property type="project" value="TreeGrafter"/>
</dbReference>
<accession>A0AAP0KJ57</accession>
<dbReference type="EMBL" id="JBBNAE010000001">
    <property type="protein sequence ID" value="KAK9153516.1"/>
    <property type="molecule type" value="Genomic_DNA"/>
</dbReference>
<dbReference type="PROSITE" id="PS01066">
    <property type="entry name" value="UPP_SYNTHASE"/>
    <property type="match status" value="1"/>
</dbReference>
<dbReference type="GO" id="GO:0009668">
    <property type="term" value="P:plastid membrane organization"/>
    <property type="evidence" value="ECO:0007669"/>
    <property type="project" value="TreeGrafter"/>
</dbReference>
<feature type="compositionally biased region" description="Polar residues" evidence="4">
    <location>
        <begin position="35"/>
        <end position="44"/>
    </location>
</feature>
<dbReference type="PANTHER" id="PTHR10291:SF0">
    <property type="entry name" value="DEHYDRODOLICHYL DIPHOSPHATE SYNTHASE 2"/>
    <property type="match status" value="1"/>
</dbReference>
<dbReference type="InterPro" id="IPR036424">
    <property type="entry name" value="UPP_synth-like_sf"/>
</dbReference>
<dbReference type="InterPro" id="IPR018520">
    <property type="entry name" value="UPP_synth-like_CS"/>
</dbReference>
<evidence type="ECO:0000256" key="3">
    <source>
        <dbReference type="RuleBase" id="RU363018"/>
    </source>
</evidence>
<dbReference type="Gene3D" id="3.40.1180.10">
    <property type="entry name" value="Decaprenyl diphosphate synthase-like"/>
    <property type="match status" value="1"/>
</dbReference>
<comment type="cofactor">
    <cofactor evidence="1">
        <name>Mg(2+)</name>
        <dbReference type="ChEBI" id="CHEBI:18420"/>
    </cofactor>
</comment>
<keyword evidence="2 3" id="KW-0808">Transferase</keyword>
<dbReference type="InterPro" id="IPR001441">
    <property type="entry name" value="UPP_synth-like"/>
</dbReference>
<keyword evidence="6" id="KW-1185">Reference proteome</keyword>
<sequence length="324" mass="36270">MQLSNVSSIPRIQSKLYVVAVSSKSIPLPHKALSIPSSSNSTLKTPPPPPPPMDQEQPSTGGASGLQPQPLPPGLRGECVPRHVAVIMDGNARWARRRGLPQHAGHEAGVRALGELLQRCCDWGIRVLTVFAFSTDNWSRPKVEVEFLMGLFERQIKAELENFMSEGIRVSVIGDSSKLPKSLQKLITDAAEATKHNSRFHFIVAVSYSGQYDIVQACQAISQRVKDGLIRPEDINESLVEQELQTKCTEFPCPDLLIRTSGELRISNFLLWQMAYTELFFVNSLWPDFGEADFVEALKSYQQRQRRYGGRDSLANELEIDRNR</sequence>
<name>A0AAP0KJ57_9MAGN</name>
<dbReference type="SUPFAM" id="SSF64005">
    <property type="entry name" value="Undecaprenyl diphosphate synthase"/>
    <property type="match status" value="1"/>
</dbReference>
<dbReference type="Pfam" id="PF01255">
    <property type="entry name" value="Prenyltransf"/>
    <property type="match status" value="1"/>
</dbReference>
<dbReference type="EC" id="2.5.1.-" evidence="3"/>
<gene>
    <name evidence="5" type="ORF">Sjap_000996</name>
</gene>
<protein>
    <recommendedName>
        <fullName evidence="3">Alkyl transferase</fullName>
        <ecNumber evidence="3">2.5.1.-</ecNumber>
    </recommendedName>
</protein>
<dbReference type="AlphaFoldDB" id="A0AAP0KJ57"/>
<dbReference type="FunFam" id="3.40.1180.10:FF:000001">
    <property type="entry name" value="(2E,6E)-farnesyl-diphosphate-specific ditrans,polycis-undecaprenyl-diphosphate synthase"/>
    <property type="match status" value="1"/>
</dbReference>
<dbReference type="HAMAP" id="MF_01139">
    <property type="entry name" value="ISPT"/>
    <property type="match status" value="1"/>
</dbReference>
<evidence type="ECO:0000256" key="2">
    <source>
        <dbReference type="ARBA" id="ARBA00022679"/>
    </source>
</evidence>
<comment type="caution">
    <text evidence="5">The sequence shown here is derived from an EMBL/GenBank/DDBJ whole genome shotgun (WGS) entry which is preliminary data.</text>
</comment>
<dbReference type="Proteomes" id="UP001417504">
    <property type="component" value="Unassembled WGS sequence"/>
</dbReference>
<feature type="region of interest" description="Disordered" evidence="4">
    <location>
        <begin position="30"/>
        <end position="74"/>
    </location>
</feature>
<evidence type="ECO:0000256" key="1">
    <source>
        <dbReference type="ARBA" id="ARBA00001946"/>
    </source>
</evidence>
<dbReference type="GO" id="GO:0016094">
    <property type="term" value="P:polyprenol biosynthetic process"/>
    <property type="evidence" value="ECO:0007669"/>
    <property type="project" value="TreeGrafter"/>
</dbReference>
<evidence type="ECO:0000313" key="6">
    <source>
        <dbReference type="Proteomes" id="UP001417504"/>
    </source>
</evidence>
<dbReference type="GO" id="GO:0045547">
    <property type="term" value="F:ditrans,polycis-polyprenyl diphosphate synthase [(2E,6E)-farnesyl diphosphate specific] activity"/>
    <property type="evidence" value="ECO:0007669"/>
    <property type="project" value="TreeGrafter"/>
</dbReference>